<sequence>MSLLISSRFIFLIFVLMGVTFPFAREYQISRHGEDTILDMATEYLQLFKHCTIMVFSKEKVSPMSFTKPILGPVVLLEYSNRNLGKLLAKKFSLQRRRNPVKHCWATFAVLPEKSELILHYMPFVMKKTCFIEARLSVQYFIWVTSTTLDVLTFESNILELGLREVIILKFSVFFYESPLLRMYYYNMYHLKNPPVGVELSEQWYEISCLPFECLYQLDTVSNNVSKLNKYFWYNPRTLYVLDHVDFTHLGYQKLASVTTKNTFLAYLIFQDVLINGLKKSKTLHYISPIKRIRYYTSRWFNFLYYDVKSYSFVSCYGIRSSFDLGSALTGPFDVSSWTILATSFIIVVIIFTSLRRNVISDGFFLVVGISLESSVLTLQTVYETTFRRKKHYLVGSYAIIAVWIVLMGTILTNWYKTWFTMEMIIPTKYKSPWDSVINNEGITVLMTFSLLDDNYYEVQPKIDFFRYRSFYFEILLRCLEIASQDVEYKRLVHNRKTAKALADMLLYHLGYNANLIPIMKGRALSNTRNSANAPQLNKSALQNIPIRPVEYDEGDSYKITKTLKTCQKVALMDEKQNIAKITAFLNDNEENVVFVSGDGDSFFTTIVGWEVAPAKDSYVEIRLKVFISSGIWTHWENLYDLWRPEKLLFHYVNWTNPRVEMVSKLNFSSKIVTAFYVCGLCLIVCFVVLLGELLRYRFESGCANGIYKLVVSNIRDS</sequence>
<keyword evidence="1" id="KW-0472">Membrane</keyword>
<proteinExistence type="predicted"/>
<name>A0A226DC03_FOLCA</name>
<comment type="caution">
    <text evidence="2">The sequence shown here is derived from an EMBL/GenBank/DDBJ whole genome shotgun (WGS) entry which is preliminary data.</text>
</comment>
<feature type="transmembrane region" description="Helical" evidence="1">
    <location>
        <begin position="672"/>
        <end position="692"/>
    </location>
</feature>
<feature type="transmembrane region" description="Helical" evidence="1">
    <location>
        <begin position="300"/>
        <end position="323"/>
    </location>
</feature>
<evidence type="ECO:0000313" key="2">
    <source>
        <dbReference type="EMBL" id="OXA42739.1"/>
    </source>
</evidence>
<feature type="transmembrane region" description="Helical" evidence="1">
    <location>
        <begin position="395"/>
        <end position="416"/>
    </location>
</feature>
<protein>
    <submittedName>
        <fullName evidence="2">Leucine-rich repeat-containing protein 30</fullName>
    </submittedName>
</protein>
<organism evidence="2 3">
    <name type="scientific">Folsomia candida</name>
    <name type="common">Springtail</name>
    <dbReference type="NCBI Taxonomy" id="158441"/>
    <lineage>
        <taxon>Eukaryota</taxon>
        <taxon>Metazoa</taxon>
        <taxon>Ecdysozoa</taxon>
        <taxon>Arthropoda</taxon>
        <taxon>Hexapoda</taxon>
        <taxon>Collembola</taxon>
        <taxon>Entomobryomorpha</taxon>
        <taxon>Isotomoidea</taxon>
        <taxon>Isotomidae</taxon>
        <taxon>Proisotominae</taxon>
        <taxon>Folsomia</taxon>
    </lineage>
</organism>
<dbReference type="AlphaFoldDB" id="A0A226DC03"/>
<reference evidence="2 3" key="1">
    <citation type="submission" date="2015-12" db="EMBL/GenBank/DDBJ databases">
        <title>The genome of Folsomia candida.</title>
        <authorList>
            <person name="Faddeeva A."/>
            <person name="Derks M.F."/>
            <person name="Anvar Y."/>
            <person name="Smit S."/>
            <person name="Van Straalen N."/>
            <person name="Roelofs D."/>
        </authorList>
    </citation>
    <scope>NUCLEOTIDE SEQUENCE [LARGE SCALE GENOMIC DNA]</scope>
    <source>
        <strain evidence="2 3">VU population</strain>
        <tissue evidence="2">Whole body</tissue>
    </source>
</reference>
<gene>
    <name evidence="2" type="ORF">Fcan01_22440</name>
</gene>
<keyword evidence="1" id="KW-1133">Transmembrane helix</keyword>
<dbReference type="EMBL" id="LNIX01000025">
    <property type="protein sequence ID" value="OXA42739.1"/>
    <property type="molecule type" value="Genomic_DNA"/>
</dbReference>
<feature type="transmembrane region" description="Helical" evidence="1">
    <location>
        <begin position="6"/>
        <end position="24"/>
    </location>
</feature>
<evidence type="ECO:0000256" key="1">
    <source>
        <dbReference type="SAM" id="Phobius"/>
    </source>
</evidence>
<keyword evidence="1" id="KW-0812">Transmembrane</keyword>
<keyword evidence="3" id="KW-1185">Reference proteome</keyword>
<evidence type="ECO:0000313" key="3">
    <source>
        <dbReference type="Proteomes" id="UP000198287"/>
    </source>
</evidence>
<feature type="transmembrane region" description="Helical" evidence="1">
    <location>
        <begin position="335"/>
        <end position="352"/>
    </location>
</feature>
<dbReference type="Proteomes" id="UP000198287">
    <property type="component" value="Unassembled WGS sequence"/>
</dbReference>
<accession>A0A226DC03</accession>